<organism evidence="1 2">
    <name type="scientific">Botrytis elliptica</name>
    <dbReference type="NCBI Taxonomy" id="278938"/>
    <lineage>
        <taxon>Eukaryota</taxon>
        <taxon>Fungi</taxon>
        <taxon>Dikarya</taxon>
        <taxon>Ascomycota</taxon>
        <taxon>Pezizomycotina</taxon>
        <taxon>Leotiomycetes</taxon>
        <taxon>Helotiales</taxon>
        <taxon>Sclerotiniaceae</taxon>
        <taxon>Botrytis</taxon>
    </lineage>
</organism>
<reference evidence="1 2" key="1">
    <citation type="submission" date="2017-12" db="EMBL/GenBank/DDBJ databases">
        <title>Comparative genomics of Botrytis spp.</title>
        <authorList>
            <person name="Valero-Jimenez C.A."/>
            <person name="Tapia P."/>
            <person name="Veloso J."/>
            <person name="Silva-Moreno E."/>
            <person name="Staats M."/>
            <person name="Valdes J.H."/>
            <person name="Van Kan J.A.L."/>
        </authorList>
    </citation>
    <scope>NUCLEOTIDE SEQUENCE [LARGE SCALE GENOMIC DNA]</scope>
    <source>
        <strain evidence="1 2">Be9601</strain>
    </source>
</reference>
<evidence type="ECO:0000313" key="2">
    <source>
        <dbReference type="Proteomes" id="UP000297229"/>
    </source>
</evidence>
<accession>A0A4Z1JQ83</accession>
<keyword evidence="2" id="KW-1185">Reference proteome</keyword>
<comment type="caution">
    <text evidence="1">The sequence shown here is derived from an EMBL/GenBank/DDBJ whole genome shotgun (WGS) entry which is preliminary data.</text>
</comment>
<name>A0A4Z1JQ83_9HELO</name>
<dbReference type="EMBL" id="PQXM01000364">
    <property type="protein sequence ID" value="TGO73382.1"/>
    <property type="molecule type" value="Genomic_DNA"/>
</dbReference>
<sequence>MSAFQKIPPEVLTKIVEILRESYSPFKLDKSVYSLAVTCRRLYIICEPLLYSRFSNKSKFKSIRKLSRFIRMLILRPDRWSDFKFISIRWGYGISRLSLSRDQHMELADVPFLKTAIDGLPDELLKLQNRTNGNTGGVETYVADLIKTFKRLLDVNIALTYPELMISILTILGPNIKKLQVKINSSDANAPNRHWRAQIFRVVSPLKFIKLEELHYVAVTFRESNPRRIIYTRLNAQLLDNFMKIPSLKKLKVDGFAFQSESLSREVTNLGSCEAESLDLMYNFEVYFMNWTRFFAIFWKLKHFSYDGNSKDMFRDGRRVDYFVVPGFLRRLMRGISVHGDSLESLSLMGIRRLVSEDTHIELLNTTVLTKFSCLKHMKIQLDLLIGFEGCSEGSLLHEFLPNSLETLELWSQDRLECGTLTGNLLGLKRHKESDPSFALREVKFVYVIEIFQVEETWKIEMIKGLGENGIHLVFVGLPIEDACPGLLNRRSMGRASMSQRIVRSKEKEYN</sequence>
<dbReference type="STRING" id="278938.A0A4Z1JQ83"/>
<evidence type="ECO:0000313" key="1">
    <source>
        <dbReference type="EMBL" id="TGO73382.1"/>
    </source>
</evidence>
<proteinExistence type="predicted"/>
<protein>
    <submittedName>
        <fullName evidence="1">Uncharacterized protein</fullName>
    </submittedName>
</protein>
<gene>
    <name evidence="1" type="ORF">BELL_0366g00090</name>
</gene>
<dbReference type="Proteomes" id="UP000297229">
    <property type="component" value="Unassembled WGS sequence"/>
</dbReference>
<dbReference type="AlphaFoldDB" id="A0A4Z1JQ83"/>